<reference evidence="3" key="1">
    <citation type="journal article" date="2012" name="MBio">
        <title>Comparative genome analysis of Trichophyton rubrum and related dermatophytes reveals candidate genes involved in infection.</title>
        <authorList>
            <person name="Martinez D.A."/>
            <person name="Oliver B.G."/>
            <person name="Graeser Y."/>
            <person name="Goldberg J.M."/>
            <person name="Li W."/>
            <person name="Martinez-Rossi N.M."/>
            <person name="Monod M."/>
            <person name="Shelest E."/>
            <person name="Barton R.C."/>
            <person name="Birch E."/>
            <person name="Brakhage A.A."/>
            <person name="Chen Z."/>
            <person name="Gurr S.J."/>
            <person name="Heiman D."/>
            <person name="Heitman J."/>
            <person name="Kosti I."/>
            <person name="Rossi A."/>
            <person name="Saif S."/>
            <person name="Samalova M."/>
            <person name="Saunders C.W."/>
            <person name="Shea T."/>
            <person name="Summerbell R.C."/>
            <person name="Xu J."/>
            <person name="Young S."/>
            <person name="Zeng Q."/>
            <person name="Birren B.W."/>
            <person name="Cuomo C.A."/>
            <person name="White T.C."/>
        </authorList>
    </citation>
    <scope>NUCLEOTIDE SEQUENCE [LARGE SCALE GENOMIC DNA]</scope>
    <source>
        <strain evidence="3">CBS 112818</strain>
    </source>
</reference>
<protein>
    <submittedName>
        <fullName evidence="2">Uncharacterized protein</fullName>
    </submittedName>
</protein>
<dbReference type="AlphaFoldDB" id="F2S0M3"/>
<feature type="compositionally biased region" description="Acidic residues" evidence="1">
    <location>
        <begin position="117"/>
        <end position="129"/>
    </location>
</feature>
<feature type="compositionally biased region" description="Basic residues" evidence="1">
    <location>
        <begin position="99"/>
        <end position="111"/>
    </location>
</feature>
<accession>F2S0M3</accession>
<dbReference type="Proteomes" id="UP000009172">
    <property type="component" value="Unassembled WGS sequence"/>
</dbReference>
<organism evidence="2 3">
    <name type="scientific">Trichophyton tonsurans (strain CBS 112818)</name>
    <name type="common">Scalp ringworm fungus</name>
    <dbReference type="NCBI Taxonomy" id="647933"/>
    <lineage>
        <taxon>Eukaryota</taxon>
        <taxon>Fungi</taxon>
        <taxon>Dikarya</taxon>
        <taxon>Ascomycota</taxon>
        <taxon>Pezizomycotina</taxon>
        <taxon>Eurotiomycetes</taxon>
        <taxon>Eurotiomycetidae</taxon>
        <taxon>Onygenales</taxon>
        <taxon>Arthrodermataceae</taxon>
        <taxon>Trichophyton</taxon>
    </lineage>
</organism>
<feature type="compositionally biased region" description="Basic and acidic residues" evidence="1">
    <location>
        <begin position="62"/>
        <end position="87"/>
    </location>
</feature>
<feature type="region of interest" description="Disordered" evidence="1">
    <location>
        <begin position="62"/>
        <end position="202"/>
    </location>
</feature>
<name>F2S0M3_TRIT1</name>
<sequence length="202" mass="23074">MKAVGGGRESISGRWFCGGEGVMERDDSHTTAVDVGVAVVAGALVVRLAEQAKRNEEKLSFSFFERREMHEREREREEREERERTRSEDEDEGEDGRWRMKKKKKKKRGRRGRSEVEESEVEVEADEEESRSFGSKGEKGKKRRALSCFRPSAREKPQFSAGLGANQREGRPRDIKLISRGNKGSGGRRRGQGKWESGWSVQ</sequence>
<feature type="compositionally biased region" description="Basic and acidic residues" evidence="1">
    <location>
        <begin position="168"/>
        <end position="177"/>
    </location>
</feature>
<gene>
    <name evidence="2" type="ORF">TESG_08481</name>
</gene>
<evidence type="ECO:0000256" key="1">
    <source>
        <dbReference type="SAM" id="MobiDB-lite"/>
    </source>
</evidence>
<dbReference type="HOGENOM" id="CLU_1355535_0_0_1"/>
<dbReference type="EMBL" id="GG698499">
    <property type="protein sequence ID" value="EGD97122.1"/>
    <property type="molecule type" value="Genomic_DNA"/>
</dbReference>
<proteinExistence type="predicted"/>
<keyword evidence="3" id="KW-1185">Reference proteome</keyword>
<evidence type="ECO:0000313" key="2">
    <source>
        <dbReference type="EMBL" id="EGD97122.1"/>
    </source>
</evidence>
<evidence type="ECO:0000313" key="3">
    <source>
        <dbReference type="Proteomes" id="UP000009172"/>
    </source>
</evidence>